<organism evidence="2 3">
    <name type="scientific">Panagrellus redivivus</name>
    <name type="common">Microworm</name>
    <dbReference type="NCBI Taxonomy" id="6233"/>
    <lineage>
        <taxon>Eukaryota</taxon>
        <taxon>Metazoa</taxon>
        <taxon>Ecdysozoa</taxon>
        <taxon>Nematoda</taxon>
        <taxon>Chromadorea</taxon>
        <taxon>Rhabditida</taxon>
        <taxon>Tylenchina</taxon>
        <taxon>Panagrolaimomorpha</taxon>
        <taxon>Panagrolaimoidea</taxon>
        <taxon>Panagrolaimidae</taxon>
        <taxon>Panagrellus</taxon>
    </lineage>
</organism>
<feature type="chain" id="PRO_5028803972" evidence="1">
    <location>
        <begin position="22"/>
        <end position="254"/>
    </location>
</feature>
<dbReference type="WBParaSite" id="Pan_g12706.t1">
    <property type="protein sequence ID" value="Pan_g12706.t1"/>
    <property type="gene ID" value="Pan_g12706"/>
</dbReference>
<dbReference type="AlphaFoldDB" id="A0A7E4ZRH0"/>
<evidence type="ECO:0000256" key="1">
    <source>
        <dbReference type="SAM" id="SignalP"/>
    </source>
</evidence>
<sequence>MPSETVVFAILFLTALTDESATYCNVRTDGIPFEKLCNYYADTYCFVSISADKEHKIIQECGGEVPGNRMHEVNTWIKSGGNYTFLCDTINMCNRLSTNDKIRLTEVTAGKLVCQLNKKANDDIIESYNDFWTLRKCYDDSNYKCAYTKNLKTNERRQDCMKFSDKELLDMNKCVKTETKYQYICNTPLCNNAHVCDQLELGKPSPFDIVTFVPAPDSGAGQGPTVPTPKNTGSCFNLPTIVMSVLVVVICFSV</sequence>
<evidence type="ECO:0000313" key="2">
    <source>
        <dbReference type="Proteomes" id="UP000492821"/>
    </source>
</evidence>
<dbReference type="Proteomes" id="UP000492821">
    <property type="component" value="Unassembled WGS sequence"/>
</dbReference>
<evidence type="ECO:0000313" key="3">
    <source>
        <dbReference type="WBParaSite" id="Pan_g12706.t1"/>
    </source>
</evidence>
<protein>
    <submittedName>
        <fullName evidence="3">Secreted protein</fullName>
    </submittedName>
</protein>
<reference evidence="3" key="2">
    <citation type="submission" date="2020-10" db="UniProtKB">
        <authorList>
            <consortium name="WormBaseParasite"/>
        </authorList>
    </citation>
    <scope>IDENTIFICATION</scope>
</reference>
<feature type="signal peptide" evidence="1">
    <location>
        <begin position="1"/>
        <end position="21"/>
    </location>
</feature>
<name>A0A7E4ZRH0_PANRE</name>
<proteinExistence type="predicted"/>
<keyword evidence="1" id="KW-0732">Signal</keyword>
<reference evidence="2" key="1">
    <citation type="journal article" date="2013" name="Genetics">
        <title>The draft genome and transcriptome of Panagrellus redivivus are shaped by the harsh demands of a free-living lifestyle.</title>
        <authorList>
            <person name="Srinivasan J."/>
            <person name="Dillman A.R."/>
            <person name="Macchietto M.G."/>
            <person name="Heikkinen L."/>
            <person name="Lakso M."/>
            <person name="Fracchia K.M."/>
            <person name="Antoshechkin I."/>
            <person name="Mortazavi A."/>
            <person name="Wong G."/>
            <person name="Sternberg P.W."/>
        </authorList>
    </citation>
    <scope>NUCLEOTIDE SEQUENCE [LARGE SCALE GENOMIC DNA]</scope>
    <source>
        <strain evidence="2">MT8872</strain>
    </source>
</reference>
<keyword evidence="2" id="KW-1185">Reference proteome</keyword>
<accession>A0A7E4ZRH0</accession>